<dbReference type="Pfam" id="PF02358">
    <property type="entry name" value="Trehalose_PPase"/>
    <property type="match status" value="1"/>
</dbReference>
<dbReference type="GO" id="GO:0046488">
    <property type="term" value="P:phosphatidylinositol metabolic process"/>
    <property type="evidence" value="ECO:0007669"/>
    <property type="project" value="UniProtKB-UniRule"/>
</dbReference>
<dbReference type="GO" id="GO:0004805">
    <property type="term" value="F:trehalose-phosphatase activity"/>
    <property type="evidence" value="ECO:0007669"/>
    <property type="project" value="TreeGrafter"/>
</dbReference>
<dbReference type="Proteomes" id="UP000709295">
    <property type="component" value="Unassembled WGS sequence"/>
</dbReference>
<feature type="transmembrane region" description="Helical" evidence="6">
    <location>
        <begin position="3484"/>
        <end position="3507"/>
    </location>
</feature>
<dbReference type="InterPro" id="IPR003864">
    <property type="entry name" value="CSC1/OSCA1-like_7TM"/>
</dbReference>
<feature type="region of interest" description="Disordered" evidence="5">
    <location>
        <begin position="2720"/>
        <end position="2739"/>
    </location>
</feature>
<evidence type="ECO:0000256" key="4">
    <source>
        <dbReference type="SAM" id="Coils"/>
    </source>
</evidence>
<keyword evidence="3" id="KW-0067">ATP-binding</keyword>
<evidence type="ECO:0000256" key="3">
    <source>
        <dbReference type="PROSITE-ProRule" id="PRU00781"/>
    </source>
</evidence>
<gene>
    <name evidence="9" type="ORF">JG688_00002445</name>
</gene>
<feature type="region of interest" description="Disordered" evidence="5">
    <location>
        <begin position="2228"/>
        <end position="2274"/>
    </location>
</feature>
<dbReference type="GO" id="GO:0005829">
    <property type="term" value="C:cytosol"/>
    <property type="evidence" value="ECO:0007669"/>
    <property type="project" value="TreeGrafter"/>
</dbReference>
<dbReference type="GO" id="GO:0016020">
    <property type="term" value="C:membrane"/>
    <property type="evidence" value="ECO:0007669"/>
    <property type="project" value="InterPro"/>
</dbReference>
<feature type="region of interest" description="Disordered" evidence="5">
    <location>
        <begin position="2059"/>
        <end position="2108"/>
    </location>
</feature>
<evidence type="ECO:0000256" key="5">
    <source>
        <dbReference type="SAM" id="MobiDB-lite"/>
    </source>
</evidence>
<dbReference type="GO" id="GO:0005524">
    <property type="term" value="F:ATP binding"/>
    <property type="evidence" value="ECO:0007669"/>
    <property type="project" value="UniProtKB-UniRule"/>
</dbReference>
<feature type="region of interest" description="Disordered" evidence="5">
    <location>
        <begin position="2360"/>
        <end position="2381"/>
    </location>
</feature>
<evidence type="ECO:0000259" key="8">
    <source>
        <dbReference type="PROSITE" id="PS51455"/>
    </source>
</evidence>
<feature type="domain" description="PIPK" evidence="8">
    <location>
        <begin position="1465"/>
        <end position="1898"/>
    </location>
</feature>
<dbReference type="SMART" id="SM00330">
    <property type="entry name" value="PIPKc"/>
    <property type="match status" value="1"/>
</dbReference>
<keyword evidence="6" id="KW-0472">Membrane</keyword>
<feature type="compositionally biased region" description="Basic and acidic residues" evidence="5">
    <location>
        <begin position="2295"/>
        <end position="2318"/>
    </location>
</feature>
<feature type="transmembrane region" description="Helical" evidence="6">
    <location>
        <begin position="1116"/>
        <end position="1133"/>
    </location>
</feature>
<feature type="region of interest" description="Disordered" evidence="5">
    <location>
        <begin position="1780"/>
        <end position="1831"/>
    </location>
</feature>
<dbReference type="GO" id="GO:0052742">
    <property type="term" value="F:phosphatidylinositol kinase activity"/>
    <property type="evidence" value="ECO:0007669"/>
    <property type="project" value="InterPro"/>
</dbReference>
<feature type="transmembrane region" description="Helical" evidence="6">
    <location>
        <begin position="1145"/>
        <end position="1168"/>
    </location>
</feature>
<dbReference type="PROSITE" id="PS51455">
    <property type="entry name" value="PIPK"/>
    <property type="match status" value="1"/>
</dbReference>
<feature type="transmembrane region" description="Helical" evidence="6">
    <location>
        <begin position="3441"/>
        <end position="3464"/>
    </location>
</feature>
<dbReference type="Pfam" id="PF01504">
    <property type="entry name" value="PIP5K"/>
    <property type="match status" value="1"/>
</dbReference>
<feature type="transmembrane region" description="Helical" evidence="6">
    <location>
        <begin position="3635"/>
        <end position="3661"/>
    </location>
</feature>
<feature type="signal peptide" evidence="7">
    <location>
        <begin position="1"/>
        <end position="21"/>
    </location>
</feature>
<keyword evidence="6" id="KW-0812">Transmembrane</keyword>
<proteinExistence type="inferred from homology"/>
<organism evidence="9 10">
    <name type="scientific">Phytophthora aleatoria</name>
    <dbReference type="NCBI Taxonomy" id="2496075"/>
    <lineage>
        <taxon>Eukaryota</taxon>
        <taxon>Sar</taxon>
        <taxon>Stramenopiles</taxon>
        <taxon>Oomycota</taxon>
        <taxon>Peronosporomycetes</taxon>
        <taxon>Peronosporales</taxon>
        <taxon>Peronosporaceae</taxon>
        <taxon>Phytophthora</taxon>
    </lineage>
</organism>
<dbReference type="CDD" id="cd00139">
    <property type="entry name" value="PIPKc"/>
    <property type="match status" value="1"/>
</dbReference>
<feature type="transmembrane region" description="Helical" evidence="6">
    <location>
        <begin position="3121"/>
        <end position="3139"/>
    </location>
</feature>
<evidence type="ECO:0000313" key="9">
    <source>
        <dbReference type="EMBL" id="KAG6975374.1"/>
    </source>
</evidence>
<name>A0A8J5IUM0_9STRA</name>
<feature type="transmembrane region" description="Helical" evidence="6">
    <location>
        <begin position="1295"/>
        <end position="1316"/>
    </location>
</feature>
<feature type="compositionally biased region" description="Acidic residues" evidence="5">
    <location>
        <begin position="2072"/>
        <end position="2090"/>
    </location>
</feature>
<dbReference type="EMBL" id="JAENGY010000065">
    <property type="protein sequence ID" value="KAG6975374.1"/>
    <property type="molecule type" value="Genomic_DNA"/>
</dbReference>
<feature type="transmembrane region" description="Helical" evidence="6">
    <location>
        <begin position="973"/>
        <end position="993"/>
    </location>
</feature>
<feature type="transmembrane region" description="Helical" evidence="6">
    <location>
        <begin position="1084"/>
        <end position="1104"/>
    </location>
</feature>
<feature type="transmembrane region" description="Helical" evidence="6">
    <location>
        <begin position="1189"/>
        <end position="1208"/>
    </location>
</feature>
<keyword evidence="10" id="KW-1185">Reference proteome</keyword>
<dbReference type="GO" id="GO:0005992">
    <property type="term" value="P:trehalose biosynthetic process"/>
    <property type="evidence" value="ECO:0007669"/>
    <property type="project" value="InterPro"/>
</dbReference>
<evidence type="ECO:0000313" key="10">
    <source>
        <dbReference type="Proteomes" id="UP000709295"/>
    </source>
</evidence>
<dbReference type="InterPro" id="IPR002498">
    <property type="entry name" value="PInositol-4-P-4/5-kinase_core"/>
</dbReference>
<dbReference type="InterPro" id="IPR001830">
    <property type="entry name" value="Glyco_trans_20"/>
</dbReference>
<feature type="compositionally biased region" description="Basic and acidic residues" evidence="5">
    <location>
        <begin position="2091"/>
        <end position="2100"/>
    </location>
</feature>
<dbReference type="Pfam" id="PF02714">
    <property type="entry name" value="RSN1_7TM"/>
    <property type="match status" value="1"/>
</dbReference>
<feature type="transmembrane region" description="Helical" evidence="6">
    <location>
        <begin position="3585"/>
        <end position="3615"/>
    </location>
</feature>
<feature type="transmembrane region" description="Helical" evidence="6">
    <location>
        <begin position="3399"/>
        <end position="3420"/>
    </location>
</feature>
<feature type="transmembrane region" description="Helical" evidence="6">
    <location>
        <begin position="1253"/>
        <end position="1274"/>
    </location>
</feature>
<keyword evidence="4" id="KW-0175">Coiled coil</keyword>
<dbReference type="PANTHER" id="PTHR10788">
    <property type="entry name" value="TREHALOSE-6-PHOSPHATE SYNTHASE"/>
    <property type="match status" value="1"/>
</dbReference>
<dbReference type="FunFam" id="3.40.50.1000:FF:000052">
    <property type="entry name" value="Alpha,alpha-trehalose-phosphate synthase [UDP-forming] 6"/>
    <property type="match status" value="1"/>
</dbReference>
<evidence type="ECO:0000256" key="1">
    <source>
        <dbReference type="ARBA" id="ARBA00005409"/>
    </source>
</evidence>
<dbReference type="PANTHER" id="PTHR10788:SF94">
    <property type="entry name" value="ALPHA,ALPHA-TREHALOSE-PHOSPHATE SYNTHASE [UDP-FORMING] 5"/>
    <property type="match status" value="1"/>
</dbReference>
<feature type="transmembrane region" description="Helical" evidence="6">
    <location>
        <begin position="3668"/>
        <end position="3685"/>
    </location>
</feature>
<comment type="similarity">
    <text evidence="1">In the N-terminal section; belongs to the glycosyltransferase 20 family.</text>
</comment>
<keyword evidence="7" id="KW-0732">Signal</keyword>
<feature type="region of interest" description="Disordered" evidence="5">
    <location>
        <begin position="2295"/>
        <end position="2329"/>
    </location>
</feature>
<evidence type="ECO:0000256" key="7">
    <source>
        <dbReference type="SAM" id="SignalP"/>
    </source>
</evidence>
<evidence type="ECO:0000256" key="2">
    <source>
        <dbReference type="ARBA" id="ARBA00006330"/>
    </source>
</evidence>
<keyword evidence="3" id="KW-0808">Transferase</keyword>
<reference evidence="9" key="1">
    <citation type="submission" date="2021-01" db="EMBL/GenBank/DDBJ databases">
        <title>Phytophthora aleatoria, a newly-described species from Pinus radiata is distinct from Phytophthora cactorum isolates based on comparative genomics.</title>
        <authorList>
            <person name="Mcdougal R."/>
            <person name="Panda P."/>
            <person name="Williams N."/>
            <person name="Studholme D.J."/>
        </authorList>
    </citation>
    <scope>NUCLEOTIDE SEQUENCE</scope>
    <source>
        <strain evidence="9">NZFS 4037</strain>
    </source>
</reference>
<dbReference type="InterPro" id="IPR003337">
    <property type="entry name" value="Trehalose_PPase"/>
</dbReference>
<comment type="caution">
    <text evidence="9">The sequence shown here is derived from an EMBL/GenBank/DDBJ whole genome shotgun (WGS) entry which is preliminary data.</text>
</comment>
<keyword evidence="3" id="KW-0547">Nucleotide-binding</keyword>
<comment type="similarity">
    <text evidence="2">In the C-terminal section; belongs to the trehalose phosphatase family.</text>
</comment>
<accession>A0A8J5IUM0</accession>
<keyword evidence="3" id="KW-0418">Kinase</keyword>
<feature type="chain" id="PRO_5035290370" description="PIPK domain-containing protein" evidence="7">
    <location>
        <begin position="22"/>
        <end position="3836"/>
    </location>
</feature>
<evidence type="ECO:0000256" key="6">
    <source>
        <dbReference type="SAM" id="Phobius"/>
    </source>
</evidence>
<feature type="coiled-coil region" evidence="4">
    <location>
        <begin position="1995"/>
        <end position="2043"/>
    </location>
</feature>
<dbReference type="Pfam" id="PF00982">
    <property type="entry name" value="Glyco_transf_20"/>
    <property type="match status" value="1"/>
</dbReference>
<sequence length="3836" mass="435059">MPHSPPKTVLIVVNVLPLVFERNVSSPSGWDVSWATGATAMLYRTLVKDADKYSPLYIGCPEVFVAKSEEAALEKQLLALRCVPVFLDPPVAHRYFQGFCKGVLWPVFHNVVDVYNSAELQLDCEEQEAKEKLMWFGEKKEESSGVKSAWCDPVSWNPAAQDMCWSDYCSVNRTVARRVVESYHAGDLVWLHDFHFLMLPSYLLRRLRTALVTMYLHVPFPSSEIFRCLAMRTEILRAMLCADHIGFLVFEHARHFLTSCKRLLGLDYKTCPNGMLVIEYNGRKIHISCSHVEPDVTHLHEMLDQNVADVNGAALAFAADVKNAITAGRDPDQRRIVIGSVDRLEGLTAIPLKLRAFDRFLATHPDKRGSVVLVQIGITLDSRPNDYHRTRDNVLKFTEEINRRYAPPGGVVVYFEEKRKTTCAERVILWRMCDIYLDTCVRGGLSLLPFEYMIAQHRNIQSKSKHSTGWSSPRGNLDVSGLDRSFGLMIVSEFSAYSRILSGSLAVNPWKTDDMVAAFAKACGMSYYEKHNRFYMNYKFLVGRSDSTPWGERLLADVEAVTEKMEDATSGEVVQVGFGFDFRVMRFESGFVCLDVDDLVKKCSNTSRRLFIFDYGGTLSSTASILDEEGAQFSHRAGCVEQSTQKFDASDRSEVDCTGQSAARYIDGKVRKPISDETRGNLQTLCADSCNIVFVTSNTQRGALEDQFGSIPNLNLVAENGLFIKIGGRAHWECVCDEDKRTFDWKDDVKRVMQAYAARTNGSFLVENAASLLYDYRNSDQEYGEIQSLELCAQLARIAERGEAIINRAKGYVEVHQFGVSKAVAVSLILKVLKDRIDIPDFVFVVGDDESDEKMFQAVHAFAENEPQLEHVVTCTVGKKPSSAKYYVDNMPDILTALHAISVRLRLTNSRSRLFQQPRTYCRQFLKQELLVSKEFLQTLSREMRSSSNGSTTMTSGQDTEEIFSPTVSDAPLMNWAALGAAVLAGCIIGAVATSQRHRVLQQLKRRHFSGPTHSSALAQRLMGHPPPASESDALLRGSTVEQLSKARYKPHKSRRLAIAGLLVLVGVACSTIALVGTYSADEYLFLGAIASGSFTLVIIVAFLTSPAVRAHPNPLIFSKSLVDLLLALIYVAEYCITEFSDSVALPFRIAAITQALLIAGEFWFFAIPIDMVQSITNPFTSYAHNFRVYWFYSVLSGIVCGLVLWSLGDAEADCIKTGDTTPDCEKVVDAGEQRFIWFHHNTDMPGFFWHQWILYHMCVVVYLLFGLACMVYVRSRLRRGLEETFEVRRRVLSNGMLTCAVFISWSFLMICLFAMTNTVTVKAVLGKSLFRELIDLSAFLHASRGCVNIIVWIVVNAPYFPSYYAENLADSTLQSPYGNGFIIRGSFSPAGDSSGCTEASEILRENSHKHEEKLMNPQLNVALRKQMIHMATNGIIESVQHHHRMRRENGNNHTFQLDWQRSPQRRIRQLVSSSSISDAVGSQTIPPRSMPILREMRNSTIRVVEEPRDNPSNMRFTFMPMALTEMQFYDFQPRVFASIRQLYGVNDAEYIFAFRSTINERISEGRSGAFVFNTCDRKYLVKSTTSKEKNVLLRLLPTYLRYLKWNPGTLLPRFFGFHAMKMYGQIFYFIVMGNVLSTTEVIHRRYDIKGSWVDRNAPACVLGEKYRCSKCNRFFTFGGAPNEPCFLPDEEHYPDITLRDNDLKKRLKLDTETAVKLVKQLTRDSNYLASAGIMDYSLLIGTHYSHFTITTEYKRGISRRKSVELTAFCADAHEQKPDLDLLPNFSENRRSSEDDAASDGTRPSESSDLSYEERSSDLSQGPPHPAERPVYPQTHAYHAHQVSGPSKYYFGLVDILQEWTVDKQIERAYKTNAVLLPQKYPPNQYKSTLNTQGQWETVVFPALTPRNRQQVLYLRQTLGKMRATMPQFEEKSESFGPETGSVVAERRRLVIEYTSQETQIYSHCFHELARQIKCICKEQSELLHEIRERYDTAVARLIDQLKIVNQQSNQQQDQLTELKTQLGRVLEEKEQLVQRIQELEHQAKSGPPLTAAHEAFKLRKARRQTRRRSDEEFDDEDKSSGSDIDEDEAEWRRQRDSAAVKRPLISSKRDSTKELNLAATRLQAAFQKYQTRKEQTRVTIRVEKQAAVMDIQRSYRGFRDRQLALHRRAIMRTIMRRREENAAVELMQANVRAYLLNRRRSAKLKLSSVSLLKPSGDSDLELRVVTPAPAQNPEPITEVVTPATNETNNEDTIKEDDDKQEAEDTKPNPRQTLIRLLTTFRELASVISMFHREEAQSVKSSDMTEKDDTPKKQRDLPSRPASAAPSEALDDEDVELFQQTMQEAQALVGSLHIVLGTVPEEASISDDEQKLDGSNEEENCDDAAQTDLLDDLDQAQNDNIDVDQQLAIDSKSDTNAFDEDDALNVPFGEREAMRLQNYAELHLDDSLWSSAMYYPASRLDMAETECLWAPVLASREQRKRLVVLKQFMSDIYDTIVGKLKELPSRYLTELLASRCHLTLSFVEWRQQRSQLFSRAVAADQPAEQMTPLNFNIEQLAREHFRCRLGLPQLIDAALANLVESMEDFAAIDPDVKRFHEFMSNERSEEELVFCCVCRYLCAHRLTSDKSPAGTASSSYHRQPMFHPVTMREIIDFPHVLELAKILFRVEDESFIVESDTPFTEVENVVYRQYLPTNGYHQFESIVSSFFVDPDSQAAAVSSTIEEDTDSQPLANSCRRPDGSPRRASAMWVYFEEVLALLIKYRGEMNHFHLFSYWVQELFNLAAANSASSDTNSIGRENAVKLLDDSAFVETLMPLSLGPSERELRNIFHNSLRQRKLQVFMPLRVFTSVALLLLRNGLLSRSLSIREENEDKQWRALALKWRTQESSFEAAIEAIYHDPPPDQPDGSTPVDKTPVLAAGVSGDDLSVVNVPLGVTTVMLDGRVELKVDTWVPPNAPPMFVDLKLTDGNGTKMDSLVVPRTLIFTHAGNATKPAKQKQKFLLFGKVPGRFYLDYGLGGTDVDQYYRLGAERSVVSIAAGREEGWQGIWYQLLFNSLIFFGGITFFAWRRLQKLDLPMWMGHQEALFERSNYDDISPDVFNAKYGELQGSTLKERMKRDCGHLFAFLSFFSLAAMLPVNYVPGSARGQKGGDTYQATTFSNVPLHSNWYWAHGSVHEITVLRDLSAVHELLDRRKVLSEKLSRILAFDVAYENGTLSYNLLCCPGSVMAPEPLEVACPRAKVKRGSRSDSQFETMYESLVDENTVEAYDRTAARQIFALREELDFFPEDALEEFGKRKCMGAAFVIFDSTAIRNAFVRNVRGQTCIGRLINTAESLSHRGFRERPLASLRKPERSMSDELAPVLRDVVLKSAPEPDDVIWQSLAYRPYTVRRVVVFCLRQVATLALLLLFSTPTAVLMFIKLDSLSDVYRGFNRRNTFLLTMVASYLPSLLLIAVNWCLLAFLYHLTMSEPSFSHSRRVKSFLVKGFTYLVVSSVILPSIGVTAVYLALSDIEKTGGRSYIESFLYKVSGTFFISYVCQRTFLGGIVDITRCADTMALQPWIHSRSITSVEIQKALRPSAFSYGHDYALVLSVFLVILLGTVITPIITPFGALYFYVKYATTKYNVLYVLPYSPGRGHIAGTALELTFVCLIVFEVVMSFVFLQVAGRKQFVAMIVLLAATFAVYFSRLSGEDAFRFVQQGFADLRGEARASEYESITIPKPPGSRRSMFGPKPTDLQHEEALVASYADPYKAALSIFKLLGVNKFHQMTSTKTQLRYAFIKLRRWSQRPIPEPEPPKRKWWQWNKKEKAAKSSGEKILREKGIRGWWRRRKDKHAEL</sequence>
<protein>
    <recommendedName>
        <fullName evidence="8">PIPK domain-containing protein</fullName>
    </recommendedName>
</protein>
<feature type="transmembrane region" description="Helical" evidence="6">
    <location>
        <begin position="1057"/>
        <end position="1078"/>
    </location>
</feature>
<feature type="transmembrane region" description="Helical" evidence="6">
    <location>
        <begin position="3046"/>
        <end position="3066"/>
    </location>
</feature>
<keyword evidence="6" id="KW-1133">Transmembrane helix</keyword>
<dbReference type="PROSITE" id="PS50096">
    <property type="entry name" value="IQ"/>
    <property type="match status" value="2"/>
</dbReference>